<comment type="caution">
    <text evidence="1">The sequence shown here is derived from an EMBL/GenBank/DDBJ whole genome shotgun (WGS) entry which is preliminary data.</text>
</comment>
<dbReference type="Proteomes" id="UP001589605">
    <property type="component" value="Unassembled WGS sequence"/>
</dbReference>
<name>A0ABV5F538_9FLAO</name>
<gene>
    <name evidence="1" type="ORF">ACFFVB_15835</name>
</gene>
<keyword evidence="2" id="KW-1185">Reference proteome</keyword>
<evidence type="ECO:0000313" key="2">
    <source>
        <dbReference type="Proteomes" id="UP001589605"/>
    </source>
</evidence>
<protein>
    <submittedName>
        <fullName evidence="1">Uncharacterized protein</fullName>
    </submittedName>
</protein>
<reference evidence="1 2" key="1">
    <citation type="submission" date="2024-09" db="EMBL/GenBank/DDBJ databases">
        <authorList>
            <person name="Sun Q."/>
            <person name="Mori K."/>
        </authorList>
    </citation>
    <scope>NUCLEOTIDE SEQUENCE [LARGE SCALE GENOMIC DNA]</scope>
    <source>
        <strain evidence="1 2">CECT 8286</strain>
    </source>
</reference>
<evidence type="ECO:0000313" key="1">
    <source>
        <dbReference type="EMBL" id="MFB9054561.1"/>
    </source>
</evidence>
<organism evidence="1 2">
    <name type="scientific">Formosa undariae</name>
    <dbReference type="NCBI Taxonomy" id="1325436"/>
    <lineage>
        <taxon>Bacteria</taxon>
        <taxon>Pseudomonadati</taxon>
        <taxon>Bacteroidota</taxon>
        <taxon>Flavobacteriia</taxon>
        <taxon>Flavobacteriales</taxon>
        <taxon>Flavobacteriaceae</taxon>
        <taxon>Formosa</taxon>
    </lineage>
</organism>
<proteinExistence type="predicted"/>
<dbReference type="EMBL" id="JBHMEZ010000014">
    <property type="protein sequence ID" value="MFB9054561.1"/>
    <property type="molecule type" value="Genomic_DNA"/>
</dbReference>
<dbReference type="RefSeq" id="WP_382384202.1">
    <property type="nucleotide sequence ID" value="NZ_JBHMEZ010000014.1"/>
</dbReference>
<sequence length="88" mass="10047">MKEEIIFKNIIVNNGVKEYGISDIYSNQQIRRLVNTIITFGGLTTLSKEVNEQDGILYINSEIDFTKGSATIRNVSNKTMEKYKKTKP</sequence>
<accession>A0ABV5F538</accession>